<evidence type="ECO:0000259" key="5">
    <source>
        <dbReference type="Pfam" id="PF00061"/>
    </source>
</evidence>
<dbReference type="InterPro" id="IPR003057">
    <property type="entry name" value="Invtbrt_color"/>
</dbReference>
<dbReference type="GO" id="GO:0006629">
    <property type="term" value="P:lipid metabolic process"/>
    <property type="evidence" value="ECO:0007669"/>
    <property type="project" value="TreeGrafter"/>
</dbReference>
<keyword evidence="2" id="KW-1015">Disulfide bond</keyword>
<feature type="domain" description="Lipocalin/cytosolic fatty-acid binding" evidence="5">
    <location>
        <begin position="60"/>
        <end position="202"/>
    </location>
</feature>
<dbReference type="InterPro" id="IPR000566">
    <property type="entry name" value="Lipocln_cytosolic_FA-bd_dom"/>
</dbReference>
<dbReference type="AlphaFoldDB" id="A0AAV2PVS4"/>
<dbReference type="Pfam" id="PF00061">
    <property type="entry name" value="Lipocalin"/>
    <property type="match status" value="1"/>
</dbReference>
<protein>
    <recommendedName>
        <fullName evidence="5">Lipocalin/cytosolic fatty-acid binding domain-containing protein</fullName>
    </recommendedName>
</protein>
<dbReference type="EMBL" id="CAXKWB010001712">
    <property type="protein sequence ID" value="CAL4065176.1"/>
    <property type="molecule type" value="Genomic_DNA"/>
</dbReference>
<sequence length="216" mass="24228">PSSNRIMKSLVLLVPLLALAAAGRVSVREKIPDFLVPGSCPVVDEKALWAEQKPNHSKYAGRWFEVALSKNAFQLVKQCTKSDLTYNNNGFDHITTGLDQSGNPIRREGVTFEFTTGANRETPHLSIQFEQPSFASPYVILDTDYDNYSCIYSCTDFNGDFVSDWLFVWSRSSTLDAQYMDKCLVAYRKLGLDVNRLEKVTQGSGCDYEGQDSLLL</sequence>
<dbReference type="InterPro" id="IPR012674">
    <property type="entry name" value="Calycin"/>
</dbReference>
<feature type="signal peptide" evidence="4">
    <location>
        <begin position="1"/>
        <end position="22"/>
    </location>
</feature>
<dbReference type="PANTHER" id="PTHR10612">
    <property type="entry name" value="APOLIPOPROTEIN D"/>
    <property type="match status" value="1"/>
</dbReference>
<dbReference type="SUPFAM" id="SSF50814">
    <property type="entry name" value="Lipocalins"/>
    <property type="match status" value="1"/>
</dbReference>
<dbReference type="Gene3D" id="2.40.128.20">
    <property type="match status" value="1"/>
</dbReference>
<dbReference type="GO" id="GO:0005737">
    <property type="term" value="C:cytoplasm"/>
    <property type="evidence" value="ECO:0007669"/>
    <property type="project" value="TreeGrafter"/>
</dbReference>
<dbReference type="InterPro" id="IPR022272">
    <property type="entry name" value="Lipocalin_CS"/>
</dbReference>
<keyword evidence="4" id="KW-0732">Signal</keyword>
<evidence type="ECO:0000313" key="6">
    <source>
        <dbReference type="EMBL" id="CAL4065176.1"/>
    </source>
</evidence>
<dbReference type="PANTHER" id="PTHR10612:SF62">
    <property type="entry name" value="LIPOCALIN_CYTOSOLIC FATTY-ACID BINDING DOMAIN-CONTAINING PROTEIN"/>
    <property type="match status" value="1"/>
</dbReference>
<evidence type="ECO:0000256" key="1">
    <source>
        <dbReference type="ARBA" id="ARBA00006889"/>
    </source>
</evidence>
<organism evidence="6 7">
    <name type="scientific">Meganyctiphanes norvegica</name>
    <name type="common">Northern krill</name>
    <name type="synonym">Thysanopoda norvegica</name>
    <dbReference type="NCBI Taxonomy" id="48144"/>
    <lineage>
        <taxon>Eukaryota</taxon>
        <taxon>Metazoa</taxon>
        <taxon>Ecdysozoa</taxon>
        <taxon>Arthropoda</taxon>
        <taxon>Crustacea</taxon>
        <taxon>Multicrustacea</taxon>
        <taxon>Malacostraca</taxon>
        <taxon>Eumalacostraca</taxon>
        <taxon>Eucarida</taxon>
        <taxon>Euphausiacea</taxon>
        <taxon>Euphausiidae</taxon>
        <taxon>Meganyctiphanes</taxon>
    </lineage>
</organism>
<dbReference type="GO" id="GO:0031409">
    <property type="term" value="F:pigment binding"/>
    <property type="evidence" value="ECO:0007669"/>
    <property type="project" value="InterPro"/>
</dbReference>
<evidence type="ECO:0000256" key="2">
    <source>
        <dbReference type="ARBA" id="ARBA00023157"/>
    </source>
</evidence>
<accession>A0AAV2PVS4</accession>
<evidence type="ECO:0000313" key="7">
    <source>
        <dbReference type="Proteomes" id="UP001497623"/>
    </source>
</evidence>
<feature type="chain" id="PRO_5043785785" description="Lipocalin/cytosolic fatty-acid binding domain-containing protein" evidence="4">
    <location>
        <begin position="23"/>
        <end position="216"/>
    </location>
</feature>
<dbReference type="Proteomes" id="UP001497623">
    <property type="component" value="Unassembled WGS sequence"/>
</dbReference>
<dbReference type="PRINTS" id="PR00179">
    <property type="entry name" value="LIPOCALIN"/>
</dbReference>
<dbReference type="PIRSF" id="PIRSF036893">
    <property type="entry name" value="Lipocalin_ApoD"/>
    <property type="match status" value="1"/>
</dbReference>
<dbReference type="PROSITE" id="PS00213">
    <property type="entry name" value="LIPOCALIN"/>
    <property type="match status" value="1"/>
</dbReference>
<keyword evidence="7" id="KW-1185">Reference proteome</keyword>
<dbReference type="InterPro" id="IPR022271">
    <property type="entry name" value="Lipocalin_ApoD"/>
</dbReference>
<feature type="non-terminal residue" evidence="6">
    <location>
        <position position="1"/>
    </location>
</feature>
<comment type="caution">
    <text evidence="6">The sequence shown here is derived from an EMBL/GenBank/DDBJ whole genome shotgun (WGS) entry which is preliminary data.</text>
</comment>
<evidence type="ECO:0000256" key="4">
    <source>
        <dbReference type="SAM" id="SignalP"/>
    </source>
</evidence>
<evidence type="ECO:0000256" key="3">
    <source>
        <dbReference type="RuleBase" id="RU003695"/>
    </source>
</evidence>
<comment type="similarity">
    <text evidence="1 3">Belongs to the calycin superfamily. Lipocalin family.</text>
</comment>
<dbReference type="PRINTS" id="PR01273">
    <property type="entry name" value="INVTBRTCOLOR"/>
</dbReference>
<gene>
    <name evidence="6" type="ORF">MNOR_LOCUS4634</name>
</gene>
<reference evidence="6 7" key="1">
    <citation type="submission" date="2024-05" db="EMBL/GenBank/DDBJ databases">
        <authorList>
            <person name="Wallberg A."/>
        </authorList>
    </citation>
    <scope>NUCLEOTIDE SEQUENCE [LARGE SCALE GENOMIC DNA]</scope>
</reference>
<name>A0AAV2PVS4_MEGNR</name>
<dbReference type="GO" id="GO:0000302">
    <property type="term" value="P:response to reactive oxygen species"/>
    <property type="evidence" value="ECO:0007669"/>
    <property type="project" value="TreeGrafter"/>
</dbReference>
<proteinExistence type="inferred from homology"/>